<proteinExistence type="predicted"/>
<dbReference type="Pfam" id="PF12833">
    <property type="entry name" value="HTH_18"/>
    <property type="match status" value="1"/>
</dbReference>
<dbReference type="Proteomes" id="UP001597216">
    <property type="component" value="Unassembled WGS sequence"/>
</dbReference>
<gene>
    <name evidence="5" type="ORF">ACFQ27_12365</name>
</gene>
<dbReference type="PANTHER" id="PTHR47894">
    <property type="entry name" value="HTH-TYPE TRANSCRIPTIONAL REGULATOR GADX"/>
    <property type="match status" value="1"/>
</dbReference>
<keyword evidence="2" id="KW-0238">DNA-binding</keyword>
<evidence type="ECO:0000256" key="1">
    <source>
        <dbReference type="ARBA" id="ARBA00023015"/>
    </source>
</evidence>
<dbReference type="InterPro" id="IPR018060">
    <property type="entry name" value="HTH_AraC"/>
</dbReference>
<protein>
    <submittedName>
        <fullName evidence="5">AraC family transcriptional regulator</fullName>
    </submittedName>
</protein>
<dbReference type="PANTHER" id="PTHR47894:SF1">
    <property type="entry name" value="HTH-TYPE TRANSCRIPTIONAL REGULATOR VQSM"/>
    <property type="match status" value="1"/>
</dbReference>
<dbReference type="SUPFAM" id="SSF46689">
    <property type="entry name" value="Homeodomain-like"/>
    <property type="match status" value="1"/>
</dbReference>
<dbReference type="InterPro" id="IPR032687">
    <property type="entry name" value="AraC-type_N"/>
</dbReference>
<dbReference type="SMART" id="SM00342">
    <property type="entry name" value="HTH_ARAC"/>
    <property type="match status" value="1"/>
</dbReference>
<dbReference type="InterPro" id="IPR009057">
    <property type="entry name" value="Homeodomain-like_sf"/>
</dbReference>
<dbReference type="EMBL" id="JBHTLQ010000026">
    <property type="protein sequence ID" value="MFD1191374.1"/>
    <property type="molecule type" value="Genomic_DNA"/>
</dbReference>
<evidence type="ECO:0000259" key="4">
    <source>
        <dbReference type="PROSITE" id="PS01124"/>
    </source>
</evidence>
<organism evidence="5 6">
    <name type="scientific">Phenylobacterium conjunctum</name>
    <dbReference type="NCBI Taxonomy" id="1298959"/>
    <lineage>
        <taxon>Bacteria</taxon>
        <taxon>Pseudomonadati</taxon>
        <taxon>Pseudomonadota</taxon>
        <taxon>Alphaproteobacteria</taxon>
        <taxon>Caulobacterales</taxon>
        <taxon>Caulobacteraceae</taxon>
        <taxon>Phenylobacterium</taxon>
    </lineage>
</organism>
<evidence type="ECO:0000313" key="5">
    <source>
        <dbReference type="EMBL" id="MFD1191374.1"/>
    </source>
</evidence>
<sequence length="334" mass="36689">MSAGYARAFLDFAVSRGCDRDALLRAAGIAPRQLEDQDGRVPMARYVTLVRAAKAASADPALPLAFSAETNFEAFSIVGLICLAAPTMGEALAELSRYRRLIAEVDAGGDEARFQLVPDADGLWLEDRRPDPNAFPELTEAAFARFACEFARRNGDTPFILEVQVTHPRPDHARAYDAIFKVPVTFGAARNALRIDPAWLSLPTANPNRYVFGVFNERAERLLAELEAQGSVRSRLESLLITQMHRGAVSMAASAKALGMSQATLRRRLSAEDASFEAVLDALRRDMAQAYLSDGRLSVNETAYLLGFSDPSAFSRAFKRWTGKAPRTWTRSRA</sequence>
<dbReference type="RefSeq" id="WP_377353804.1">
    <property type="nucleotide sequence ID" value="NZ_JBHTLQ010000026.1"/>
</dbReference>
<keyword evidence="1" id="KW-0805">Transcription regulation</keyword>
<name>A0ABW3T2I0_9CAUL</name>
<keyword evidence="3" id="KW-0804">Transcription</keyword>
<dbReference type="Pfam" id="PF12625">
    <property type="entry name" value="Arabinose_bd"/>
    <property type="match status" value="1"/>
</dbReference>
<reference evidence="6" key="1">
    <citation type="journal article" date="2019" name="Int. J. Syst. Evol. Microbiol.">
        <title>The Global Catalogue of Microorganisms (GCM) 10K type strain sequencing project: providing services to taxonomists for standard genome sequencing and annotation.</title>
        <authorList>
            <consortium name="The Broad Institute Genomics Platform"/>
            <consortium name="The Broad Institute Genome Sequencing Center for Infectious Disease"/>
            <person name="Wu L."/>
            <person name="Ma J."/>
        </authorList>
    </citation>
    <scope>NUCLEOTIDE SEQUENCE [LARGE SCALE GENOMIC DNA]</scope>
    <source>
        <strain evidence="6">CCUG 55074</strain>
    </source>
</reference>
<comment type="caution">
    <text evidence="5">The sequence shown here is derived from an EMBL/GenBank/DDBJ whole genome shotgun (WGS) entry which is preliminary data.</text>
</comment>
<dbReference type="PROSITE" id="PS01124">
    <property type="entry name" value="HTH_ARAC_FAMILY_2"/>
    <property type="match status" value="1"/>
</dbReference>
<evidence type="ECO:0000256" key="2">
    <source>
        <dbReference type="ARBA" id="ARBA00023125"/>
    </source>
</evidence>
<dbReference type="Gene3D" id="1.10.10.60">
    <property type="entry name" value="Homeodomain-like"/>
    <property type="match status" value="1"/>
</dbReference>
<feature type="domain" description="HTH araC/xylS-type" evidence="4">
    <location>
        <begin position="234"/>
        <end position="332"/>
    </location>
</feature>
<accession>A0ABW3T2I0</accession>
<keyword evidence="6" id="KW-1185">Reference proteome</keyword>
<evidence type="ECO:0000256" key="3">
    <source>
        <dbReference type="ARBA" id="ARBA00023163"/>
    </source>
</evidence>
<evidence type="ECO:0000313" key="6">
    <source>
        <dbReference type="Proteomes" id="UP001597216"/>
    </source>
</evidence>